<keyword evidence="2" id="KW-1185">Reference proteome</keyword>
<dbReference type="EMBL" id="JAPDRQ010000353">
    <property type="protein sequence ID" value="KAJ9650342.1"/>
    <property type="molecule type" value="Genomic_DNA"/>
</dbReference>
<gene>
    <name evidence="1" type="ORF">H2198_010350</name>
</gene>
<protein>
    <submittedName>
        <fullName evidence="1">Uncharacterized protein</fullName>
    </submittedName>
</protein>
<proteinExistence type="predicted"/>
<reference evidence="1" key="1">
    <citation type="submission" date="2022-10" db="EMBL/GenBank/DDBJ databases">
        <title>Culturing micro-colonial fungi from biological soil crusts in the Mojave desert and describing Neophaeococcomyces mojavensis, and introducing the new genera and species Taxawa tesnikishii.</title>
        <authorList>
            <person name="Kurbessoian T."/>
            <person name="Stajich J.E."/>
        </authorList>
    </citation>
    <scope>NUCLEOTIDE SEQUENCE</scope>
    <source>
        <strain evidence="1">JES_112</strain>
    </source>
</reference>
<comment type="caution">
    <text evidence="1">The sequence shown here is derived from an EMBL/GenBank/DDBJ whole genome shotgun (WGS) entry which is preliminary data.</text>
</comment>
<name>A0ACC2ZRW2_9EURO</name>
<evidence type="ECO:0000313" key="2">
    <source>
        <dbReference type="Proteomes" id="UP001172386"/>
    </source>
</evidence>
<evidence type="ECO:0000313" key="1">
    <source>
        <dbReference type="EMBL" id="KAJ9650342.1"/>
    </source>
</evidence>
<sequence>MVQGSLEDDLAIEKAVKNGASLFVSFAGPAMVKATGTPLADGYERLLSRIVSEGIKRAIILSTPSFQSPSDKPSYFWSFSRWFMINFNSYAYNEVIKIGDHVSSLAGSIEYTLFRVGRLTNDPSGPVNVSYLGSGQDKLSISRASVVTWVLEEIKEDRWVGKAPYICNG</sequence>
<accession>A0ACC2ZRW2</accession>
<dbReference type="Proteomes" id="UP001172386">
    <property type="component" value="Unassembled WGS sequence"/>
</dbReference>
<organism evidence="1 2">
    <name type="scientific">Neophaeococcomyces mojaviensis</name>
    <dbReference type="NCBI Taxonomy" id="3383035"/>
    <lineage>
        <taxon>Eukaryota</taxon>
        <taxon>Fungi</taxon>
        <taxon>Dikarya</taxon>
        <taxon>Ascomycota</taxon>
        <taxon>Pezizomycotina</taxon>
        <taxon>Eurotiomycetes</taxon>
        <taxon>Chaetothyriomycetidae</taxon>
        <taxon>Chaetothyriales</taxon>
        <taxon>Chaetothyriales incertae sedis</taxon>
        <taxon>Neophaeococcomyces</taxon>
    </lineage>
</organism>